<dbReference type="EMBL" id="WBOF01000001">
    <property type="protein sequence ID" value="MQS14790.1"/>
    <property type="molecule type" value="Genomic_DNA"/>
</dbReference>
<dbReference type="Proteomes" id="UP000450000">
    <property type="component" value="Unassembled WGS sequence"/>
</dbReference>
<dbReference type="AlphaFoldDB" id="A0A6N7KTD7"/>
<comment type="caution">
    <text evidence="1">The sequence shown here is derived from an EMBL/GenBank/DDBJ whole genome shotgun (WGS) entry which is preliminary data.</text>
</comment>
<evidence type="ECO:0000313" key="1">
    <source>
        <dbReference type="EMBL" id="MQS14790.1"/>
    </source>
</evidence>
<sequence>MTDTTAPDISQLDVATLKELARVICGDDDLYYRSGRDISEFLTRAGWEHVPAYQGQYRREWTVELLIERRHLPGQLEKVLLRLAEPLEYLDEPEQLAAVVTAVNAFLIHEGLRIVTPGGRPRIITCDPALAGPGHHSPAEFRGTLADIITDPRAAQVLQSRMDEAQTCYENGAHVAAIIMLGSILEGVLLRAVLERDPSLLGNAKVDKISLAELIKRCHTAGWIDADIEKFCHELREYRNYVHPRQEIDATHTPDRDTLNVSWQVVGAVLNDLHASRPQPTS</sequence>
<protein>
    <recommendedName>
        <fullName evidence="3">DUF4145 domain-containing protein</fullName>
    </recommendedName>
</protein>
<accession>A0A6N7KTD7</accession>
<evidence type="ECO:0000313" key="2">
    <source>
        <dbReference type="Proteomes" id="UP000450000"/>
    </source>
</evidence>
<proteinExistence type="predicted"/>
<gene>
    <name evidence="1" type="ORF">F7Q99_21625</name>
</gene>
<dbReference type="RefSeq" id="WP_195911138.1">
    <property type="nucleotide sequence ID" value="NZ_WBOF01000001.1"/>
</dbReference>
<name>A0A6N7KTD7_9ACTN</name>
<keyword evidence="2" id="KW-1185">Reference proteome</keyword>
<reference evidence="1 2" key="1">
    <citation type="submission" date="2019-09" db="EMBL/GenBank/DDBJ databases">
        <title>Genome Sequences of Streptomyces kaniharaensis ATCC 21070.</title>
        <authorList>
            <person name="Zhu W."/>
            <person name="De Crecy-Lagard V."/>
            <person name="Richards N.G."/>
        </authorList>
    </citation>
    <scope>NUCLEOTIDE SEQUENCE [LARGE SCALE GENOMIC DNA]</scope>
    <source>
        <strain evidence="1 2">SF-557</strain>
    </source>
</reference>
<evidence type="ECO:0008006" key="3">
    <source>
        <dbReference type="Google" id="ProtNLM"/>
    </source>
</evidence>
<organism evidence="1 2">
    <name type="scientific">Streptomyces kaniharaensis</name>
    <dbReference type="NCBI Taxonomy" id="212423"/>
    <lineage>
        <taxon>Bacteria</taxon>
        <taxon>Bacillati</taxon>
        <taxon>Actinomycetota</taxon>
        <taxon>Actinomycetes</taxon>
        <taxon>Kitasatosporales</taxon>
        <taxon>Streptomycetaceae</taxon>
        <taxon>Streptomyces</taxon>
    </lineage>
</organism>